<dbReference type="InterPro" id="IPR039044">
    <property type="entry name" value="Trm13"/>
</dbReference>
<dbReference type="EC" id="2.1.1.225" evidence="1"/>
<feature type="region of interest" description="Disordered" evidence="2">
    <location>
        <begin position="164"/>
        <end position="184"/>
    </location>
</feature>
<comment type="similarity">
    <text evidence="1">Belongs to the methyltransferase TRM13 family.</text>
</comment>
<dbReference type="AlphaFoldDB" id="L8GDA7"/>
<dbReference type="VEuPathDB" id="AmoebaDB:ACA1_180610"/>
<dbReference type="STRING" id="1257118.L8GDA7"/>
<keyword evidence="1" id="KW-0479">Metal-binding</keyword>
<feature type="domain" description="Methyltransferase TRM13" evidence="3">
    <location>
        <begin position="7"/>
        <end position="231"/>
    </location>
</feature>
<reference evidence="4" key="1">
    <citation type="journal article" date="2013" name="Genome Biol.">
        <title>Genome of Acanthamoeba castellanii highlights extensive lateral gene transfer and early evolution of tyrosine kinase signaling.</title>
        <authorList>
            <person name="Clarke M."/>
            <person name="Lohan A.J."/>
            <person name="Liu B."/>
            <person name="Lagkouvardos I."/>
            <person name="Roy S."/>
            <person name="Zafar N."/>
            <person name="Bertelli C."/>
            <person name="Schilde C."/>
            <person name="Kianianmomeni A."/>
            <person name="Burglin T.R."/>
            <person name="Frech C."/>
            <person name="Turcotte B."/>
            <person name="Kopec K.O."/>
            <person name="Synnott J.M."/>
            <person name="Choo C."/>
            <person name="Paponov I."/>
            <person name="Finkler A."/>
            <person name="Soon Heng Tan C."/>
            <person name="Hutchins A.P."/>
            <person name="Weinmeier T."/>
            <person name="Rattei T."/>
            <person name="Chu J.S."/>
            <person name="Gimenez G."/>
            <person name="Irimia M."/>
            <person name="Rigden D.J."/>
            <person name="Fitzpatrick D.A."/>
            <person name="Lorenzo-Morales J."/>
            <person name="Bateman A."/>
            <person name="Chiu C.H."/>
            <person name="Tang P."/>
            <person name="Hegemann P."/>
            <person name="Fromm H."/>
            <person name="Raoult D."/>
            <person name="Greub G."/>
            <person name="Miranda-Saavedra D."/>
            <person name="Chen N."/>
            <person name="Nash P."/>
            <person name="Ginger M.L."/>
            <person name="Horn M."/>
            <person name="Schaap P."/>
            <person name="Caler L."/>
            <person name="Loftus B."/>
        </authorList>
    </citation>
    <scope>NUCLEOTIDE SEQUENCE [LARGE SCALE GENOMIC DNA]</scope>
    <source>
        <strain evidence="4">Neff</strain>
    </source>
</reference>
<protein>
    <recommendedName>
        <fullName evidence="1">tRNA:m(4)X modification enzyme TRM13</fullName>
        <ecNumber evidence="1">2.1.1.225</ecNumber>
    </recommendedName>
</protein>
<dbReference type="Proteomes" id="UP000011083">
    <property type="component" value="Unassembled WGS sequence"/>
</dbReference>
<keyword evidence="1" id="KW-0863">Zinc-finger</keyword>
<dbReference type="PANTHER" id="PTHR12998:SF0">
    <property type="entry name" value="TRNA:M(4)X MODIFICATION ENZYME TRM13 HOMOLOG"/>
    <property type="match status" value="1"/>
</dbReference>
<dbReference type="GO" id="GO:0008270">
    <property type="term" value="F:zinc ion binding"/>
    <property type="evidence" value="ECO:0007669"/>
    <property type="project" value="UniProtKB-KW"/>
</dbReference>
<comment type="function">
    <text evidence="1">tRNA methylase which 2'-O-methylates cytidine(4) in tRNA(Pro) and tRNA(Gly)(GCC), and adenosine(4) in tRNA(His).</text>
</comment>
<dbReference type="EMBL" id="KB008172">
    <property type="protein sequence ID" value="ELR10849.1"/>
    <property type="molecule type" value="Genomic_DNA"/>
</dbReference>
<keyword evidence="1 4" id="KW-0489">Methyltransferase</keyword>
<dbReference type="GeneID" id="14911260"/>
<name>L8GDA7_ACACF</name>
<dbReference type="KEGG" id="acan:ACA1_180610"/>
<gene>
    <name evidence="4" type="ORF">ACA1_180610</name>
</gene>
<keyword evidence="1 4" id="KW-0808">Transferase</keyword>
<dbReference type="OrthoDB" id="258806at2759"/>
<keyword evidence="1" id="KW-0862">Zinc</keyword>
<dbReference type="Pfam" id="PF05206">
    <property type="entry name" value="TRM13"/>
    <property type="match status" value="1"/>
</dbReference>
<dbReference type="GO" id="GO:0030488">
    <property type="term" value="P:tRNA methylation"/>
    <property type="evidence" value="ECO:0007669"/>
    <property type="project" value="InterPro"/>
</dbReference>
<evidence type="ECO:0000313" key="4">
    <source>
        <dbReference type="EMBL" id="ELR10849.1"/>
    </source>
</evidence>
<dbReference type="GO" id="GO:0106050">
    <property type="term" value="F:tRNA 2'-O-methyltransferase activity"/>
    <property type="evidence" value="ECO:0007669"/>
    <property type="project" value="UniProtKB-UniRule"/>
</dbReference>
<proteinExistence type="inferred from homology"/>
<comment type="catalytic activity">
    <reaction evidence="1">
        <text>adenosine(4) in tRNA(His) + S-adenosyl-L-methionine = 2'-O-methyladenosine(4) in tRNA(His) + S-adenosyl-L-homocysteine + H(+)</text>
        <dbReference type="Rhea" id="RHEA:43196"/>
        <dbReference type="Rhea" id="RHEA-COMP:10401"/>
        <dbReference type="Rhea" id="RHEA-COMP:10402"/>
        <dbReference type="ChEBI" id="CHEBI:15378"/>
        <dbReference type="ChEBI" id="CHEBI:57856"/>
        <dbReference type="ChEBI" id="CHEBI:59789"/>
        <dbReference type="ChEBI" id="CHEBI:74411"/>
        <dbReference type="ChEBI" id="CHEBI:74477"/>
        <dbReference type="EC" id="2.1.1.225"/>
    </reaction>
</comment>
<dbReference type="PANTHER" id="PTHR12998">
    <property type="entry name" value="TRNA:M(4)X MODIFICATION ENZYME TRM13 HOMOLOG"/>
    <property type="match status" value="1"/>
</dbReference>
<accession>L8GDA7</accession>
<keyword evidence="5" id="KW-1185">Reference proteome</keyword>
<keyword evidence="1" id="KW-0949">S-adenosyl-L-methionine</keyword>
<feature type="compositionally biased region" description="Pro residues" evidence="2">
    <location>
        <begin position="234"/>
        <end position="249"/>
    </location>
</feature>
<evidence type="ECO:0000256" key="1">
    <source>
        <dbReference type="RuleBase" id="RU367103"/>
    </source>
</evidence>
<evidence type="ECO:0000259" key="3">
    <source>
        <dbReference type="Pfam" id="PF05206"/>
    </source>
</evidence>
<dbReference type="RefSeq" id="XP_004332862.1">
    <property type="nucleotide sequence ID" value="XM_004332814.1"/>
</dbReference>
<keyword evidence="1" id="KW-0819">tRNA processing</keyword>
<organism evidence="4 5">
    <name type="scientific">Acanthamoeba castellanii (strain ATCC 30010 / Neff)</name>
    <dbReference type="NCBI Taxonomy" id="1257118"/>
    <lineage>
        <taxon>Eukaryota</taxon>
        <taxon>Amoebozoa</taxon>
        <taxon>Discosea</taxon>
        <taxon>Longamoebia</taxon>
        <taxon>Centramoebida</taxon>
        <taxon>Acanthamoebidae</taxon>
        <taxon>Acanthamoeba</taxon>
    </lineage>
</organism>
<dbReference type="InterPro" id="IPR007871">
    <property type="entry name" value="Methyltransferase_TRM13"/>
</dbReference>
<evidence type="ECO:0000256" key="2">
    <source>
        <dbReference type="SAM" id="MobiDB-lite"/>
    </source>
</evidence>
<sequence length="249" mass="26598">MVHECCPRSSHILVDRQAVRHKAERRFVWGEGTTELFTRLNVDIAHLNLGAVPQLHKATALVSVAKHICGSASDLTIRCSVNTLGQHADKLAGMAVALCCHHRCTYDAYLNKEFLASVGIGEKEYQAPRLALTVDVVQLGRDEEEAKERGASAAAAAAAAAEGGEAGSKAAPQPPHGLARLSSAEKEAVGTQCKELLDVGRALYLRDRGFDVRLVRYVAPDISPENTLLLATRGPPPPPPASSPPHPVE</sequence>
<comment type="catalytic activity">
    <reaction evidence="1">
        <text>cytidine(4) in tRNA(Gly)(GCC) + S-adenosyl-L-methionine = 2'-O-methylcytidine(4) in tRNA(Gly)(GCC) + S-adenosyl-L-homocysteine + H(+)</text>
        <dbReference type="Rhea" id="RHEA:43192"/>
        <dbReference type="Rhea" id="RHEA-COMP:10399"/>
        <dbReference type="Rhea" id="RHEA-COMP:10400"/>
        <dbReference type="ChEBI" id="CHEBI:15378"/>
        <dbReference type="ChEBI" id="CHEBI:57856"/>
        <dbReference type="ChEBI" id="CHEBI:59789"/>
        <dbReference type="ChEBI" id="CHEBI:74495"/>
        <dbReference type="ChEBI" id="CHEBI:82748"/>
        <dbReference type="EC" id="2.1.1.225"/>
    </reaction>
</comment>
<comment type="catalytic activity">
    <reaction evidence="1">
        <text>cytidine(4) in tRNA(Pro) + S-adenosyl-L-methionine = 2'-O-methylcytidine(4) in tRNA(Pro) + S-adenosyl-L-homocysteine + H(+)</text>
        <dbReference type="Rhea" id="RHEA:32767"/>
        <dbReference type="Rhea" id="RHEA-COMP:10397"/>
        <dbReference type="Rhea" id="RHEA-COMP:10398"/>
        <dbReference type="ChEBI" id="CHEBI:15378"/>
        <dbReference type="ChEBI" id="CHEBI:57856"/>
        <dbReference type="ChEBI" id="CHEBI:59789"/>
        <dbReference type="ChEBI" id="CHEBI:74495"/>
        <dbReference type="ChEBI" id="CHEBI:82748"/>
        <dbReference type="EC" id="2.1.1.225"/>
    </reaction>
</comment>
<evidence type="ECO:0000313" key="5">
    <source>
        <dbReference type="Proteomes" id="UP000011083"/>
    </source>
</evidence>
<feature type="region of interest" description="Disordered" evidence="2">
    <location>
        <begin position="227"/>
        <end position="249"/>
    </location>
</feature>